<organism evidence="3 4">
    <name type="scientific">Lepidopterella palustris CBS 459.81</name>
    <dbReference type="NCBI Taxonomy" id="1314670"/>
    <lineage>
        <taxon>Eukaryota</taxon>
        <taxon>Fungi</taxon>
        <taxon>Dikarya</taxon>
        <taxon>Ascomycota</taxon>
        <taxon>Pezizomycotina</taxon>
        <taxon>Dothideomycetes</taxon>
        <taxon>Pleosporomycetidae</taxon>
        <taxon>Mytilinidiales</taxon>
        <taxon>Argynnaceae</taxon>
        <taxon>Lepidopterella</taxon>
    </lineage>
</organism>
<dbReference type="Proteomes" id="UP000250266">
    <property type="component" value="Unassembled WGS sequence"/>
</dbReference>
<gene>
    <name evidence="3" type="ORF">K432DRAFT_36512</name>
</gene>
<evidence type="ECO:0000313" key="3">
    <source>
        <dbReference type="EMBL" id="OCK80755.1"/>
    </source>
</evidence>
<dbReference type="AlphaFoldDB" id="A0A8E2EB63"/>
<protein>
    <recommendedName>
        <fullName evidence="2">DUF7514 domain-containing protein</fullName>
    </recommendedName>
</protein>
<name>A0A8E2EB63_9PEZI</name>
<dbReference type="OrthoDB" id="10498029at2759"/>
<feature type="domain" description="DUF7514" evidence="2">
    <location>
        <begin position="7"/>
        <end position="77"/>
    </location>
</feature>
<sequence length="238" mass="26981">MQLEEDGSRIPLLTRLGFMYWVCYQLLVAPEATLKSLNKLLAEAEQPLKNQKLDKPFTYTTIPNECLPKVQQGTIDNIIRVSEAWNVSRTKIIDKHKEEARQRRPGPYSRAAQKAVEDAKKAVEVAKDQLDTSGTSKVSAANRLRALTNTDSQRHPRTTSPQLNEQQQHLLAQQQQMAMYQQMSLLQQQRAAEFAIQMRLQQAEYASMQNAANSLLYSTVLQSQTSANAFAIQSWGIF</sequence>
<dbReference type="Pfam" id="PF24355">
    <property type="entry name" value="DUF7514"/>
    <property type="match status" value="1"/>
</dbReference>
<dbReference type="EMBL" id="KV744947">
    <property type="protein sequence ID" value="OCK80755.1"/>
    <property type="molecule type" value="Genomic_DNA"/>
</dbReference>
<keyword evidence="4" id="KW-1185">Reference proteome</keyword>
<dbReference type="InterPro" id="IPR055936">
    <property type="entry name" value="DUF7514"/>
</dbReference>
<proteinExistence type="predicted"/>
<evidence type="ECO:0000259" key="2">
    <source>
        <dbReference type="Pfam" id="PF24355"/>
    </source>
</evidence>
<evidence type="ECO:0000256" key="1">
    <source>
        <dbReference type="SAM" id="MobiDB-lite"/>
    </source>
</evidence>
<reference evidence="3 4" key="1">
    <citation type="journal article" date="2016" name="Nat. Commun.">
        <title>Ectomycorrhizal ecology is imprinted in the genome of the dominant symbiotic fungus Cenococcum geophilum.</title>
        <authorList>
            <consortium name="DOE Joint Genome Institute"/>
            <person name="Peter M."/>
            <person name="Kohler A."/>
            <person name="Ohm R.A."/>
            <person name="Kuo A."/>
            <person name="Krutzmann J."/>
            <person name="Morin E."/>
            <person name="Arend M."/>
            <person name="Barry K.W."/>
            <person name="Binder M."/>
            <person name="Choi C."/>
            <person name="Clum A."/>
            <person name="Copeland A."/>
            <person name="Grisel N."/>
            <person name="Haridas S."/>
            <person name="Kipfer T."/>
            <person name="LaButti K."/>
            <person name="Lindquist E."/>
            <person name="Lipzen A."/>
            <person name="Maire R."/>
            <person name="Meier B."/>
            <person name="Mihaltcheva S."/>
            <person name="Molinier V."/>
            <person name="Murat C."/>
            <person name="Poggeler S."/>
            <person name="Quandt C.A."/>
            <person name="Sperisen C."/>
            <person name="Tritt A."/>
            <person name="Tisserant E."/>
            <person name="Crous P.W."/>
            <person name="Henrissat B."/>
            <person name="Nehls U."/>
            <person name="Egli S."/>
            <person name="Spatafora J.W."/>
            <person name="Grigoriev I.V."/>
            <person name="Martin F.M."/>
        </authorList>
    </citation>
    <scope>NUCLEOTIDE SEQUENCE [LARGE SCALE GENOMIC DNA]</scope>
    <source>
        <strain evidence="3 4">CBS 459.81</strain>
    </source>
</reference>
<evidence type="ECO:0000313" key="4">
    <source>
        <dbReference type="Proteomes" id="UP000250266"/>
    </source>
</evidence>
<feature type="region of interest" description="Disordered" evidence="1">
    <location>
        <begin position="127"/>
        <end position="167"/>
    </location>
</feature>
<accession>A0A8E2EB63</accession>